<dbReference type="RefSeq" id="XP_033653245.1">
    <property type="nucleotide sequence ID" value="XM_033800977.1"/>
</dbReference>
<protein>
    <submittedName>
        <fullName evidence="2">Uncharacterized protein</fullName>
    </submittedName>
</protein>
<reference evidence="2" key="1">
    <citation type="journal article" date="2020" name="Stud. Mycol.">
        <title>101 Dothideomycetes genomes: a test case for predicting lifestyles and emergence of pathogens.</title>
        <authorList>
            <person name="Haridas S."/>
            <person name="Albert R."/>
            <person name="Binder M."/>
            <person name="Bloem J."/>
            <person name="Labutti K."/>
            <person name="Salamov A."/>
            <person name="Andreopoulos B."/>
            <person name="Baker S."/>
            <person name="Barry K."/>
            <person name="Bills G."/>
            <person name="Bluhm B."/>
            <person name="Cannon C."/>
            <person name="Castanera R."/>
            <person name="Culley D."/>
            <person name="Daum C."/>
            <person name="Ezra D."/>
            <person name="Gonzalez J."/>
            <person name="Henrissat B."/>
            <person name="Kuo A."/>
            <person name="Liang C."/>
            <person name="Lipzen A."/>
            <person name="Lutzoni F."/>
            <person name="Magnuson J."/>
            <person name="Mondo S."/>
            <person name="Nolan M."/>
            <person name="Ohm R."/>
            <person name="Pangilinan J."/>
            <person name="Park H.-J."/>
            <person name="Ramirez L."/>
            <person name="Alfaro M."/>
            <person name="Sun H."/>
            <person name="Tritt A."/>
            <person name="Yoshinaga Y."/>
            <person name="Zwiers L.-H."/>
            <person name="Turgeon B."/>
            <person name="Goodwin S."/>
            <person name="Spatafora J."/>
            <person name="Crous P."/>
            <person name="Grigoriev I."/>
        </authorList>
    </citation>
    <scope>NUCLEOTIDE SEQUENCE</scope>
    <source>
        <strain evidence="2">CBS 379.55</strain>
    </source>
</reference>
<proteinExistence type="predicted"/>
<evidence type="ECO:0000313" key="3">
    <source>
        <dbReference type="Proteomes" id="UP000800097"/>
    </source>
</evidence>
<accession>A0A6A6JJ64</accession>
<dbReference type="AlphaFoldDB" id="A0A6A6JJ64"/>
<feature type="region of interest" description="Disordered" evidence="1">
    <location>
        <begin position="283"/>
        <end position="316"/>
    </location>
</feature>
<dbReference type="EMBL" id="ML986496">
    <property type="protein sequence ID" value="KAF2275706.1"/>
    <property type="molecule type" value="Genomic_DNA"/>
</dbReference>
<sequence>MSAPIPESTLQAVGKLARLLWRLVRDEDDPITAERLDEDFVWQTTMVTEREREEALCAAREEEDYGNPLQAYDHPVYLVAGPRQSEEQQHAEPLPKAVRRGLKDGLRCEKATFCLLVLVFRVVTSLDSSANVEWLTVYPRPNFAIIHERNRPFQNIVHSVIRITLGTGKIFILDLTGAQYGHSSARVYAWEKYKKDFVAKPNERTGPRWWVGPPTGITHGLISKWGRYSGAFRLAYSEWIQGFANGADWWRQVSSLSEATLEQHLQRCVDLARDRVKVVQRELAKADAAERSRRASEAERGAELPGDANEGVDERF</sequence>
<organism evidence="2 3">
    <name type="scientific">Westerdykella ornata</name>
    <dbReference type="NCBI Taxonomy" id="318751"/>
    <lineage>
        <taxon>Eukaryota</taxon>
        <taxon>Fungi</taxon>
        <taxon>Dikarya</taxon>
        <taxon>Ascomycota</taxon>
        <taxon>Pezizomycotina</taxon>
        <taxon>Dothideomycetes</taxon>
        <taxon>Pleosporomycetidae</taxon>
        <taxon>Pleosporales</taxon>
        <taxon>Sporormiaceae</taxon>
        <taxon>Westerdykella</taxon>
    </lineage>
</organism>
<name>A0A6A6JJ64_WESOR</name>
<evidence type="ECO:0000256" key="1">
    <source>
        <dbReference type="SAM" id="MobiDB-lite"/>
    </source>
</evidence>
<dbReference type="Proteomes" id="UP000800097">
    <property type="component" value="Unassembled WGS sequence"/>
</dbReference>
<dbReference type="OrthoDB" id="432970at2759"/>
<evidence type="ECO:0000313" key="2">
    <source>
        <dbReference type="EMBL" id="KAF2275706.1"/>
    </source>
</evidence>
<feature type="compositionally biased region" description="Basic and acidic residues" evidence="1">
    <location>
        <begin position="283"/>
        <end position="302"/>
    </location>
</feature>
<gene>
    <name evidence="2" type="ORF">EI97DRAFT_459166</name>
</gene>
<keyword evidence="3" id="KW-1185">Reference proteome</keyword>
<dbReference type="GeneID" id="54554152"/>